<evidence type="ECO:0008006" key="6">
    <source>
        <dbReference type="Google" id="ProtNLM"/>
    </source>
</evidence>
<keyword evidence="1" id="KW-0732">Signal</keyword>
<accession>A0A841ERS4</accession>
<protein>
    <recommendedName>
        <fullName evidence="6">DUF3857 domain-containing protein</fullName>
    </recommendedName>
</protein>
<keyword evidence="5" id="KW-1185">Reference proteome</keyword>
<evidence type="ECO:0000259" key="3">
    <source>
        <dbReference type="Pfam" id="PF12969"/>
    </source>
</evidence>
<dbReference type="InterPro" id="IPR024618">
    <property type="entry name" value="DUF3857"/>
</dbReference>
<evidence type="ECO:0000313" key="4">
    <source>
        <dbReference type="EMBL" id="MBB6003378.1"/>
    </source>
</evidence>
<feature type="signal peptide" evidence="1">
    <location>
        <begin position="1"/>
        <end position="20"/>
    </location>
</feature>
<feature type="domain" description="Transglutaminase-like" evidence="2">
    <location>
        <begin position="277"/>
        <end position="355"/>
    </location>
</feature>
<comment type="caution">
    <text evidence="4">The sequence shown here is derived from an EMBL/GenBank/DDBJ whole genome shotgun (WGS) entry which is preliminary data.</text>
</comment>
<dbReference type="InterPro" id="IPR002931">
    <property type="entry name" value="Transglutaminase-like"/>
</dbReference>
<proteinExistence type="predicted"/>
<dbReference type="Pfam" id="PF01841">
    <property type="entry name" value="Transglut_core"/>
    <property type="match status" value="1"/>
</dbReference>
<dbReference type="SUPFAM" id="SSF54001">
    <property type="entry name" value="Cysteine proteinases"/>
    <property type="match status" value="1"/>
</dbReference>
<dbReference type="InterPro" id="IPR038765">
    <property type="entry name" value="Papain-like_cys_pep_sf"/>
</dbReference>
<dbReference type="Gene3D" id="3.10.620.30">
    <property type="match status" value="1"/>
</dbReference>
<reference evidence="4 5" key="1">
    <citation type="submission" date="2020-08" db="EMBL/GenBank/DDBJ databases">
        <title>Functional genomics of gut bacteria from endangered species of beetles.</title>
        <authorList>
            <person name="Carlos-Shanley C."/>
        </authorList>
    </citation>
    <scope>NUCLEOTIDE SEQUENCE [LARGE SCALE GENOMIC DNA]</scope>
    <source>
        <strain evidence="4 5">S00070</strain>
    </source>
</reference>
<dbReference type="Gene3D" id="2.60.40.3140">
    <property type="match status" value="1"/>
</dbReference>
<evidence type="ECO:0000313" key="5">
    <source>
        <dbReference type="Proteomes" id="UP000524404"/>
    </source>
</evidence>
<evidence type="ECO:0000256" key="1">
    <source>
        <dbReference type="SAM" id="SignalP"/>
    </source>
</evidence>
<dbReference type="Proteomes" id="UP000524404">
    <property type="component" value="Unassembled WGS sequence"/>
</dbReference>
<dbReference type="RefSeq" id="WP_184133823.1">
    <property type="nucleotide sequence ID" value="NZ_JACHKT010000012.1"/>
</dbReference>
<dbReference type="Pfam" id="PF12969">
    <property type="entry name" value="DUF3857"/>
    <property type="match status" value="1"/>
</dbReference>
<feature type="chain" id="PRO_5032612089" description="DUF3857 domain-containing protein" evidence="1">
    <location>
        <begin position="21"/>
        <end position="635"/>
    </location>
</feature>
<gene>
    <name evidence="4" type="ORF">HNP25_002034</name>
</gene>
<dbReference type="AlphaFoldDB" id="A0A841ERS4"/>
<organism evidence="4 5">
    <name type="scientific">Arcicella rosea</name>
    <dbReference type="NCBI Taxonomy" id="502909"/>
    <lineage>
        <taxon>Bacteria</taxon>
        <taxon>Pseudomonadati</taxon>
        <taxon>Bacteroidota</taxon>
        <taxon>Cytophagia</taxon>
        <taxon>Cytophagales</taxon>
        <taxon>Flectobacillaceae</taxon>
        <taxon>Arcicella</taxon>
    </lineage>
</organism>
<dbReference type="EMBL" id="JACHKT010000012">
    <property type="protein sequence ID" value="MBB6003378.1"/>
    <property type="molecule type" value="Genomic_DNA"/>
</dbReference>
<sequence>MKAFIISSLLLTGILSNSFAQNNWNVASIPAELKEKAHAVIRKSETIFTVKNLGEATEKNHKVITILDEQGLQYASMTLFYSKLEKVNNFEGVLYDSNGEKVKKVKKDDIHDGSAVGNGTLFGDNRYKYAEFKYAIFPFTVEFTTETTNKNLLFYPMWFPQEDEENVAVEQSSLKIQMPANLPLRYKSINGLAEPTLENIAESKSYTWQVKNLQVYENELYSPKWTRYGKGVLTAPNEFEVEGFKGSMKTWKDLGEFDNILGKGRDVLPENVQQEVKQLVANISDPSQKVKKIYEYLQSKTRYISIQLGIGGWQPFEASYVAEKGYGDCKALSNYTKALLKSVGIESFYASIRGGSNERDIHPDFPSQQFNHVIVCVPMKSDTIWLECTSQDNAFGYLSDFTSDRYALLSTPEGGKLVHTPVYKAKDNQQNRNIKVALEEDGNATVTAVTEYTGLLSDDYSDIKNLSSKEEQQKQLYRRINIPSFEVSNFSIQDEKKRIPTATVKLDLNVRKCASKSGTRLFLTPNLMSAINTVPPALDKPRQTEVVLKVALTETDSVTYQLPKNATLEFKPVGIKFENRFGTYQSEFQVKDGSLLYIRKLVRNQGKFPPESYAELIEYYKKVSKADRTQVVLKL</sequence>
<feature type="domain" description="DUF3857" evidence="3">
    <location>
        <begin position="54"/>
        <end position="214"/>
    </location>
</feature>
<dbReference type="Gene3D" id="2.60.120.1130">
    <property type="match status" value="1"/>
</dbReference>
<name>A0A841ERS4_9BACT</name>
<evidence type="ECO:0000259" key="2">
    <source>
        <dbReference type="Pfam" id="PF01841"/>
    </source>
</evidence>